<proteinExistence type="predicted"/>
<evidence type="ECO:0000313" key="2">
    <source>
        <dbReference type="Proteomes" id="UP001163324"/>
    </source>
</evidence>
<dbReference type="EMBL" id="CM047941">
    <property type="protein sequence ID" value="KAI9903456.1"/>
    <property type="molecule type" value="Genomic_DNA"/>
</dbReference>
<reference evidence="1" key="1">
    <citation type="submission" date="2022-10" db="EMBL/GenBank/DDBJ databases">
        <title>Complete Genome of Trichothecium roseum strain YXFP-22015, a Plant Pathogen Isolated from Citrus.</title>
        <authorList>
            <person name="Wang Y."/>
            <person name="Zhu L."/>
        </authorList>
    </citation>
    <scope>NUCLEOTIDE SEQUENCE</scope>
    <source>
        <strain evidence="1">YXFP-22015</strain>
    </source>
</reference>
<name>A0ACC0VC57_9HYPO</name>
<dbReference type="Proteomes" id="UP001163324">
    <property type="component" value="Chromosome 2"/>
</dbReference>
<organism evidence="1 2">
    <name type="scientific">Trichothecium roseum</name>
    <dbReference type="NCBI Taxonomy" id="47278"/>
    <lineage>
        <taxon>Eukaryota</taxon>
        <taxon>Fungi</taxon>
        <taxon>Dikarya</taxon>
        <taxon>Ascomycota</taxon>
        <taxon>Pezizomycotina</taxon>
        <taxon>Sordariomycetes</taxon>
        <taxon>Hypocreomycetidae</taxon>
        <taxon>Hypocreales</taxon>
        <taxon>Hypocreales incertae sedis</taxon>
        <taxon>Trichothecium</taxon>
    </lineage>
</organism>
<comment type="caution">
    <text evidence="1">The sequence shown here is derived from an EMBL/GenBank/DDBJ whole genome shotgun (WGS) entry which is preliminary data.</text>
</comment>
<sequence length="417" mass="45197">MSHETNTASALAKDMTSLSQQIRSLTQAIKSNRESLHSSSDAIKNAKQELVDAAEALLAVAQPPDPLKTAMVAMVQLTTLHLFREWKVFDAIHEAGTISYADLAEKLGADVALISRFAAILVATGVLADVGEDKITNTPSSLPFLSTSPMGAIIKMMQVNHWFQDHLLALHAMPAYFEHYGLKEPTGRHHTVHAFAAGDAELTVWEHLNRDPEKKKNMMAAMTAIVTRMPMTGSYNFSWVVAKGEASPDRVLVVDVGGGNGHALQAIGEVTPGLKLDKCAVEDLGPVVDEARATAKGELAKAKYVPVDFHSEQPIQGACIYYIRRCLHDYGDDVSVEILQHLRAAMADDSRVLIVEEVMQDPPLPFAVASDIYMATIGGKERTLKNFEAIASRSGLRIVKAHPSVGSDVAVIECAKI</sequence>
<keyword evidence="2" id="KW-1185">Reference proteome</keyword>
<evidence type="ECO:0000313" key="1">
    <source>
        <dbReference type="EMBL" id="KAI9903456.1"/>
    </source>
</evidence>
<gene>
    <name evidence="1" type="ORF">N3K66_002808</name>
</gene>
<accession>A0ACC0VC57</accession>
<protein>
    <submittedName>
        <fullName evidence="1">Uncharacterized protein</fullName>
    </submittedName>
</protein>